<reference evidence="1" key="2">
    <citation type="journal article" date="2015" name="Fish Shellfish Immunol.">
        <title>Early steps in the European eel (Anguilla anguilla)-Vibrio vulnificus interaction in the gills: Role of the RtxA13 toxin.</title>
        <authorList>
            <person name="Callol A."/>
            <person name="Pajuelo D."/>
            <person name="Ebbesson L."/>
            <person name="Teles M."/>
            <person name="MacKenzie S."/>
            <person name="Amaro C."/>
        </authorList>
    </citation>
    <scope>NUCLEOTIDE SEQUENCE</scope>
</reference>
<protein>
    <submittedName>
        <fullName evidence="1">Uncharacterized protein</fullName>
    </submittedName>
</protein>
<proteinExistence type="predicted"/>
<dbReference type="EMBL" id="GBXM01018366">
    <property type="protein sequence ID" value="JAH90211.1"/>
    <property type="molecule type" value="Transcribed_RNA"/>
</dbReference>
<evidence type="ECO:0000313" key="1">
    <source>
        <dbReference type="EMBL" id="JAH90211.1"/>
    </source>
</evidence>
<organism evidence="1">
    <name type="scientific">Anguilla anguilla</name>
    <name type="common">European freshwater eel</name>
    <name type="synonym">Muraena anguilla</name>
    <dbReference type="NCBI Taxonomy" id="7936"/>
    <lineage>
        <taxon>Eukaryota</taxon>
        <taxon>Metazoa</taxon>
        <taxon>Chordata</taxon>
        <taxon>Craniata</taxon>
        <taxon>Vertebrata</taxon>
        <taxon>Euteleostomi</taxon>
        <taxon>Actinopterygii</taxon>
        <taxon>Neopterygii</taxon>
        <taxon>Teleostei</taxon>
        <taxon>Anguilliformes</taxon>
        <taxon>Anguillidae</taxon>
        <taxon>Anguilla</taxon>
    </lineage>
</organism>
<reference evidence="1" key="1">
    <citation type="submission" date="2014-11" db="EMBL/GenBank/DDBJ databases">
        <authorList>
            <person name="Amaro Gonzalez C."/>
        </authorList>
    </citation>
    <scope>NUCLEOTIDE SEQUENCE</scope>
</reference>
<name>A0A0E9WIS4_ANGAN</name>
<sequence>MVNRVLEQATALYFTAFHVGVVNKTRLRLAMSYLLNSI</sequence>
<accession>A0A0E9WIS4</accession>
<dbReference type="AlphaFoldDB" id="A0A0E9WIS4"/>